<dbReference type="AlphaFoldDB" id="A0A6N7S6M7"/>
<dbReference type="Pfam" id="PF12784">
    <property type="entry name" value="PDDEXK_2"/>
    <property type="match status" value="1"/>
</dbReference>
<dbReference type="PANTHER" id="PTHR41317:SF1">
    <property type="entry name" value="PD-(D_E)XK NUCLEASE FAMILY TRANSPOSASE"/>
    <property type="match status" value="1"/>
</dbReference>
<dbReference type="NCBIfam" id="TIGR01784">
    <property type="entry name" value="T_den_put_tspse"/>
    <property type="match status" value="1"/>
</dbReference>
<gene>
    <name evidence="2" type="ORF">GKD88_05200</name>
    <name evidence="1" type="ORF">GKE08_06470</name>
</gene>
<dbReference type="EMBL" id="WKPI01000005">
    <property type="protein sequence ID" value="MSC32513.1"/>
    <property type="molecule type" value="Genomic_DNA"/>
</dbReference>
<accession>A0A6N7S6M7</accession>
<organism evidence="1 3">
    <name type="scientific">Holdemania massiliensis</name>
    <dbReference type="NCBI Taxonomy" id="1468449"/>
    <lineage>
        <taxon>Bacteria</taxon>
        <taxon>Bacillati</taxon>
        <taxon>Bacillota</taxon>
        <taxon>Erysipelotrichia</taxon>
        <taxon>Erysipelotrichales</taxon>
        <taxon>Erysipelotrichaceae</taxon>
        <taxon>Holdemania</taxon>
    </lineage>
</organism>
<evidence type="ECO:0000313" key="4">
    <source>
        <dbReference type="Proteomes" id="UP000480929"/>
    </source>
</evidence>
<dbReference type="RefSeq" id="WP_154238370.1">
    <property type="nucleotide sequence ID" value="NZ_WKPJ01000006.1"/>
</dbReference>
<evidence type="ECO:0000313" key="3">
    <source>
        <dbReference type="Proteomes" id="UP000433575"/>
    </source>
</evidence>
<sequence>MQTEVFLVNEKRPYYRAMRQNTKVPSLLDDWLIKNILGNPEDTECLKDFLMKWNYCTIDTLKILNNEEKVDYDKQKAIRYDIHGIINDEILFAVEIQKQGDFEDVLKRFQYYAARLLAGQQTRGKAYKNLKKAWLILIADYAFFPIPGMITDESEIRFKKSEIPLTEVTHLSIIETGRVDVLNDKPIQELDGLQRWAILFGCSKWPEKWPWIAKISEQDAEIRKVVKRMSELTPDYEAYFYDTMLRLAEMDECTMKLKAFEQGKAAGELSKVIKQTLRNVKRGMSESEIAEILDEDQSVIAKILNCFSQHPELTADEITERMMESLEN</sequence>
<dbReference type="OrthoDB" id="2973070at2"/>
<protein>
    <submittedName>
        <fullName evidence="1">Rpn family recombination-promoting nuclease/putative transposase</fullName>
    </submittedName>
</protein>
<evidence type="ECO:0000313" key="1">
    <source>
        <dbReference type="EMBL" id="MSA88966.1"/>
    </source>
</evidence>
<dbReference type="EMBL" id="WKPJ01000006">
    <property type="protein sequence ID" value="MSA88966.1"/>
    <property type="molecule type" value="Genomic_DNA"/>
</dbReference>
<dbReference type="InterPro" id="IPR010106">
    <property type="entry name" value="RpnA"/>
</dbReference>
<proteinExistence type="predicted"/>
<keyword evidence="4" id="KW-1185">Reference proteome</keyword>
<evidence type="ECO:0000313" key="2">
    <source>
        <dbReference type="EMBL" id="MSC32513.1"/>
    </source>
</evidence>
<comment type="caution">
    <text evidence="1">The sequence shown here is derived from an EMBL/GenBank/DDBJ whole genome shotgun (WGS) entry which is preliminary data.</text>
</comment>
<reference evidence="3 4" key="1">
    <citation type="journal article" date="2019" name="Nat. Med.">
        <title>A library of human gut bacterial isolates paired with longitudinal multiomics data enables mechanistic microbiome research.</title>
        <authorList>
            <person name="Poyet M."/>
            <person name="Groussin M."/>
            <person name="Gibbons S.M."/>
            <person name="Avila-Pacheco J."/>
            <person name="Jiang X."/>
            <person name="Kearney S.M."/>
            <person name="Perrotta A.R."/>
            <person name="Berdy B."/>
            <person name="Zhao S."/>
            <person name="Lieberman T.D."/>
            <person name="Swanson P.K."/>
            <person name="Smith M."/>
            <person name="Roesemann S."/>
            <person name="Alexander J.E."/>
            <person name="Rich S.A."/>
            <person name="Livny J."/>
            <person name="Vlamakis H."/>
            <person name="Clish C."/>
            <person name="Bullock K."/>
            <person name="Deik A."/>
            <person name="Scott J."/>
            <person name="Pierce K.A."/>
            <person name="Xavier R.J."/>
            <person name="Alm E.J."/>
        </authorList>
    </citation>
    <scope>NUCLEOTIDE SEQUENCE [LARGE SCALE GENOMIC DNA]</scope>
    <source>
        <strain evidence="1 3">BIOML-A4</strain>
        <strain evidence="2 4">BIOML-A5</strain>
    </source>
</reference>
<dbReference type="PANTHER" id="PTHR41317">
    <property type="entry name" value="PD-(D_E)XK NUCLEASE FAMILY TRANSPOSASE"/>
    <property type="match status" value="1"/>
</dbReference>
<name>A0A6N7S6M7_9FIRM</name>
<dbReference type="Proteomes" id="UP000433575">
    <property type="component" value="Unassembled WGS sequence"/>
</dbReference>
<dbReference type="Proteomes" id="UP000480929">
    <property type="component" value="Unassembled WGS sequence"/>
</dbReference>